<evidence type="ECO:0000256" key="1">
    <source>
        <dbReference type="ARBA" id="ARBA00005662"/>
    </source>
</evidence>
<keyword evidence="4" id="KW-1185">Reference proteome</keyword>
<accession>A0A0C2VQK8</accession>
<evidence type="ECO:0000313" key="4">
    <source>
        <dbReference type="Proteomes" id="UP000031938"/>
    </source>
</evidence>
<comment type="caution">
    <text evidence="3">The sequence shown here is derived from an EMBL/GenBank/DDBJ whole genome shotgun (WGS) entry which is preliminary data.</text>
</comment>
<evidence type="ECO:0000313" key="3">
    <source>
        <dbReference type="EMBL" id="KIL46726.1"/>
    </source>
</evidence>
<proteinExistence type="inferred from homology"/>
<dbReference type="Proteomes" id="UP000031938">
    <property type="component" value="Unassembled WGS sequence"/>
</dbReference>
<protein>
    <recommendedName>
        <fullName evidence="2">Capsule synthesis protein CapA domain-containing protein</fullName>
    </recommendedName>
</protein>
<dbReference type="AlphaFoldDB" id="A0A0C2VQK8"/>
<dbReference type="RefSeq" id="WP_052474722.1">
    <property type="nucleotide sequence ID" value="NZ_JXRP01000016.1"/>
</dbReference>
<dbReference type="InterPro" id="IPR052169">
    <property type="entry name" value="CW_Biosynth-Accessory"/>
</dbReference>
<sequence length="372" mass="41185">MISTIRLAAVGDITLWQKPGEELFRSVWDSADVRIGNLEAPLTDSFGAPAEKQARLYQPIEAGEWIKELNPTVVALANNHTMDWGPEGLFQTCDELKNIGVKFAGGGRNIDEAIQPVYVNVKNHKIAFLSCSATLPPGFQALKNRPGIAGIRVRTSYEIEPSIDYEQPGTPPWVKTVPYEADLIILEEAIQEAYQVADFVIVAIHWGVPPQWCTPFQGLIAEYQTVVAQRLADVGVDLIIGHHAHAPYGMEIFKGKDDKEVPVLYSLGNYISHYDYIEGILDLSSMTMAHFPPSQPENRQTSLANVELTSANGRLKVEKVKIQPAVLNPIGETVETSNELALEIANRLNDFSNQRGAGTFIEDNHVVWKNTE</sequence>
<dbReference type="SMART" id="SM00854">
    <property type="entry name" value="PGA_cap"/>
    <property type="match status" value="1"/>
</dbReference>
<dbReference type="PATRIC" id="fig|889306.3.peg.1858"/>
<dbReference type="OrthoDB" id="9810906at2"/>
<name>A0A0C2VQK8_9BACL</name>
<dbReference type="STRING" id="889306.KP78_18440"/>
<dbReference type="InterPro" id="IPR029052">
    <property type="entry name" value="Metallo-depent_PP-like"/>
</dbReference>
<organism evidence="3 4">
    <name type="scientific">Jeotgalibacillus soli</name>
    <dbReference type="NCBI Taxonomy" id="889306"/>
    <lineage>
        <taxon>Bacteria</taxon>
        <taxon>Bacillati</taxon>
        <taxon>Bacillota</taxon>
        <taxon>Bacilli</taxon>
        <taxon>Bacillales</taxon>
        <taxon>Caryophanaceae</taxon>
        <taxon>Jeotgalibacillus</taxon>
    </lineage>
</organism>
<gene>
    <name evidence="3" type="ORF">KP78_18440</name>
</gene>
<comment type="similarity">
    <text evidence="1">Belongs to the CapA family.</text>
</comment>
<feature type="domain" description="Capsule synthesis protein CapA" evidence="2">
    <location>
        <begin position="6"/>
        <end position="274"/>
    </location>
</feature>
<dbReference type="InterPro" id="IPR019079">
    <property type="entry name" value="Capsule_synth_CapA"/>
</dbReference>
<dbReference type="Pfam" id="PF09587">
    <property type="entry name" value="PGA_cap"/>
    <property type="match status" value="1"/>
</dbReference>
<dbReference type="PANTHER" id="PTHR33393:SF11">
    <property type="entry name" value="POLYGLUTAMINE SYNTHESIS ACCESSORY PROTEIN RV0574C-RELATED"/>
    <property type="match status" value="1"/>
</dbReference>
<reference evidence="3 4" key="1">
    <citation type="submission" date="2015-01" db="EMBL/GenBank/DDBJ databases">
        <title>Genome sequencing of Jeotgalibacillus soli.</title>
        <authorList>
            <person name="Goh K.M."/>
            <person name="Chan K.-G."/>
            <person name="Yaakop A.S."/>
            <person name="Ee R."/>
            <person name="Gan H.M."/>
            <person name="Chan C.S."/>
        </authorList>
    </citation>
    <scope>NUCLEOTIDE SEQUENCE [LARGE SCALE GENOMIC DNA]</scope>
    <source>
        <strain evidence="3 4">P9</strain>
    </source>
</reference>
<dbReference type="CDD" id="cd07381">
    <property type="entry name" value="MPP_CapA"/>
    <property type="match status" value="1"/>
</dbReference>
<evidence type="ECO:0000259" key="2">
    <source>
        <dbReference type="SMART" id="SM00854"/>
    </source>
</evidence>
<dbReference type="PANTHER" id="PTHR33393">
    <property type="entry name" value="POLYGLUTAMINE SYNTHESIS ACCESSORY PROTEIN RV0574C-RELATED"/>
    <property type="match status" value="1"/>
</dbReference>
<dbReference type="EMBL" id="JXRP01000016">
    <property type="protein sequence ID" value="KIL46726.1"/>
    <property type="molecule type" value="Genomic_DNA"/>
</dbReference>
<dbReference type="Gene3D" id="3.60.21.10">
    <property type="match status" value="1"/>
</dbReference>
<dbReference type="SUPFAM" id="SSF56300">
    <property type="entry name" value="Metallo-dependent phosphatases"/>
    <property type="match status" value="1"/>
</dbReference>